<proteinExistence type="predicted"/>
<dbReference type="GO" id="GO:0005737">
    <property type="term" value="C:cytoplasm"/>
    <property type="evidence" value="ECO:0007669"/>
    <property type="project" value="TreeGrafter"/>
</dbReference>
<accession>A0A5D0MNK1</accession>
<dbReference type="AlphaFoldDB" id="A0A5D0MNK1"/>
<keyword evidence="2" id="KW-1185">Reference proteome</keyword>
<dbReference type="InterPro" id="IPR007523">
    <property type="entry name" value="NDUFAF3/AAMDC"/>
</dbReference>
<gene>
    <name evidence="1" type="ORF">FXF47_00125</name>
</gene>
<evidence type="ECO:0000313" key="2">
    <source>
        <dbReference type="Proteomes" id="UP000324143"/>
    </source>
</evidence>
<dbReference type="SUPFAM" id="SSF64076">
    <property type="entry name" value="MTH938-like"/>
    <property type="match status" value="1"/>
</dbReference>
<comment type="caution">
    <text evidence="1">The sequence shown here is derived from an EMBL/GenBank/DDBJ whole genome shotgun (WGS) entry which is preliminary data.</text>
</comment>
<dbReference type="PANTHER" id="PTHR15811">
    <property type="entry name" value="MTH938 DOMAIN-CONTAINING PROTEIN"/>
    <property type="match status" value="1"/>
</dbReference>
<dbReference type="PANTHER" id="PTHR15811:SF5">
    <property type="entry name" value="MTH938 DOMAIN-CONTAINING PROTEIN"/>
    <property type="match status" value="1"/>
</dbReference>
<dbReference type="EMBL" id="VSIX01000003">
    <property type="protein sequence ID" value="TYB32179.1"/>
    <property type="molecule type" value="Genomic_DNA"/>
</dbReference>
<dbReference type="Gene3D" id="3.40.1230.10">
    <property type="entry name" value="MTH938-like"/>
    <property type="match status" value="1"/>
</dbReference>
<name>A0A5D0MNK1_9BACT</name>
<organism evidence="1 2">
    <name type="scientific">Candidatus Mcinerneyibacterium aminivorans</name>
    <dbReference type="NCBI Taxonomy" id="2703815"/>
    <lineage>
        <taxon>Bacteria</taxon>
        <taxon>Candidatus Macinerneyibacteriota</taxon>
        <taxon>Candidatus Mcinerneyibacteria</taxon>
        <taxon>Candidatus Mcinerneyibacteriales</taxon>
        <taxon>Candidatus Mcinerneyibacteriaceae</taxon>
        <taxon>Candidatus Mcinerneyibacterium</taxon>
    </lineage>
</organism>
<dbReference type="Pfam" id="PF04430">
    <property type="entry name" value="DUF498"/>
    <property type="match status" value="1"/>
</dbReference>
<dbReference type="Proteomes" id="UP000324143">
    <property type="component" value="Unassembled WGS sequence"/>
</dbReference>
<sequence>MKEFPIEKFDWGKFVVDGVEHSKNYGLRKGQGKDLKIVGRNVESWKERRGHIVTKDMVNSVLKEKIDVLVIGTGFDGTLKVPKSVKNYLVENGVSEVIIKKTPDACNCYNKLYRQQRNVGLLVHGTC</sequence>
<evidence type="ECO:0000313" key="1">
    <source>
        <dbReference type="EMBL" id="TYB32179.1"/>
    </source>
</evidence>
<reference evidence="1" key="1">
    <citation type="submission" date="2019-08" db="EMBL/GenBank/DDBJ databases">
        <title>Genomic characterization of a novel candidate phylum (ARYD3) from a high temperature, high salinity tertiary oil reservoir in north central Oklahoma, USA.</title>
        <authorList>
            <person name="Youssef N.H."/>
            <person name="Yadav A."/>
            <person name="Elshahed M.S."/>
        </authorList>
    </citation>
    <scope>NUCLEOTIDE SEQUENCE [LARGE SCALE GENOMIC DNA]</scope>
    <source>
        <strain evidence="1">ARYD3</strain>
    </source>
</reference>
<dbReference type="InterPro" id="IPR036748">
    <property type="entry name" value="MTH938-like_sf"/>
</dbReference>
<protein>
    <submittedName>
        <fullName evidence="1">Uncharacterized protein</fullName>
    </submittedName>
</protein>